<evidence type="ECO:0000313" key="1">
    <source>
        <dbReference type="EMBL" id="CAG8467000.1"/>
    </source>
</evidence>
<reference evidence="1" key="1">
    <citation type="submission" date="2021-06" db="EMBL/GenBank/DDBJ databases">
        <authorList>
            <person name="Kallberg Y."/>
            <person name="Tangrot J."/>
            <person name="Rosling A."/>
        </authorList>
    </citation>
    <scope>NUCLEOTIDE SEQUENCE</scope>
    <source>
        <strain evidence="1">28 12/20/2015</strain>
    </source>
</reference>
<dbReference type="Proteomes" id="UP000789366">
    <property type="component" value="Unassembled WGS sequence"/>
</dbReference>
<keyword evidence="2" id="KW-1185">Reference proteome</keyword>
<dbReference type="EMBL" id="CAJVPW010000829">
    <property type="protein sequence ID" value="CAG8467000.1"/>
    <property type="molecule type" value="Genomic_DNA"/>
</dbReference>
<organism evidence="1 2">
    <name type="scientific">Cetraspora pellucida</name>
    <dbReference type="NCBI Taxonomy" id="1433469"/>
    <lineage>
        <taxon>Eukaryota</taxon>
        <taxon>Fungi</taxon>
        <taxon>Fungi incertae sedis</taxon>
        <taxon>Mucoromycota</taxon>
        <taxon>Glomeromycotina</taxon>
        <taxon>Glomeromycetes</taxon>
        <taxon>Diversisporales</taxon>
        <taxon>Gigasporaceae</taxon>
        <taxon>Cetraspora</taxon>
    </lineage>
</organism>
<evidence type="ECO:0000313" key="2">
    <source>
        <dbReference type="Proteomes" id="UP000789366"/>
    </source>
</evidence>
<comment type="caution">
    <text evidence="1">The sequence shown here is derived from an EMBL/GenBank/DDBJ whole genome shotgun (WGS) entry which is preliminary data.</text>
</comment>
<gene>
    <name evidence="1" type="ORF">SPELUC_LOCUS1518</name>
</gene>
<sequence>MSDLEFRFNKDNHIEFNKVNKFKSTKENDNAELNDEDKAIPTNFKWQVIKVINEHNHPKAKDIRVFPEHRQLTRDTKCMAVQMLKAGAKPSIIYEAIRGENRELIATRRDISNLGAQIYHSEENASMKMLIINMEKRGYTVHHENYEDRHIKHLSFCHDNSIQDAKRFSEASVILELLDYKPLA</sequence>
<accession>A0ACA9KDZ3</accession>
<protein>
    <submittedName>
        <fullName evidence="1">10808_t:CDS:1</fullName>
    </submittedName>
</protein>
<name>A0ACA9KDZ3_9GLOM</name>
<proteinExistence type="predicted"/>